<keyword evidence="17" id="KW-1185">Reference proteome</keyword>
<dbReference type="Gene3D" id="2.40.33.10">
    <property type="entry name" value="PK beta-barrel domain-like"/>
    <property type="match status" value="1"/>
</dbReference>
<dbReference type="PRINTS" id="PR01050">
    <property type="entry name" value="PYRUVTKNASE"/>
</dbReference>
<evidence type="ECO:0000256" key="8">
    <source>
        <dbReference type="ARBA" id="ARBA00022840"/>
    </source>
</evidence>
<keyword evidence="9 13" id="KW-0460">Magnesium</keyword>
<dbReference type="SUPFAM" id="SSF52935">
    <property type="entry name" value="PK C-terminal domain-like"/>
    <property type="match status" value="1"/>
</dbReference>
<feature type="domain" description="Pyruvate kinase C-terminal" evidence="15">
    <location>
        <begin position="355"/>
        <end position="469"/>
    </location>
</feature>
<keyword evidence="6" id="KW-0547">Nucleotide-binding</keyword>
<dbReference type="NCBIfam" id="NF004491">
    <property type="entry name" value="PRK05826.1"/>
    <property type="match status" value="1"/>
</dbReference>
<comment type="similarity">
    <text evidence="2 13">Belongs to the pyruvate kinase family.</text>
</comment>
<dbReference type="InterPro" id="IPR011037">
    <property type="entry name" value="Pyrv_Knase-like_insert_dom_sf"/>
</dbReference>
<dbReference type="Gene3D" id="3.40.1380.20">
    <property type="entry name" value="Pyruvate kinase, C-terminal domain"/>
    <property type="match status" value="1"/>
</dbReference>
<evidence type="ECO:0000256" key="7">
    <source>
        <dbReference type="ARBA" id="ARBA00022777"/>
    </source>
</evidence>
<evidence type="ECO:0000256" key="6">
    <source>
        <dbReference type="ARBA" id="ARBA00022741"/>
    </source>
</evidence>
<dbReference type="NCBIfam" id="TIGR01064">
    <property type="entry name" value="pyruv_kin"/>
    <property type="match status" value="1"/>
</dbReference>
<dbReference type="RefSeq" id="WP_200234811.1">
    <property type="nucleotide sequence ID" value="NZ_NRRV01000009.1"/>
</dbReference>
<dbReference type="Proteomes" id="UP000748752">
    <property type="component" value="Unassembled WGS sequence"/>
</dbReference>
<evidence type="ECO:0000256" key="9">
    <source>
        <dbReference type="ARBA" id="ARBA00022842"/>
    </source>
</evidence>
<keyword evidence="4 13" id="KW-0808">Transferase</keyword>
<proteinExistence type="inferred from homology"/>
<evidence type="ECO:0000313" key="17">
    <source>
        <dbReference type="Proteomes" id="UP000748752"/>
    </source>
</evidence>
<evidence type="ECO:0000259" key="15">
    <source>
        <dbReference type="Pfam" id="PF02887"/>
    </source>
</evidence>
<dbReference type="InterPro" id="IPR015793">
    <property type="entry name" value="Pyrv_Knase_brl"/>
</dbReference>
<evidence type="ECO:0000256" key="3">
    <source>
        <dbReference type="ARBA" id="ARBA00012142"/>
    </source>
</evidence>
<sequence>MPRRTKIVATLGPATDPPGVLEDMVAAGLNVARLNMSHDTYERQRKRVERVRTVAKAMKHPLGVLIDLQGPKIRVGRFEGDQIQLSQGDTFSIDLDCPLDSGNHERVGCTYAYLADDLMPGDQLLLDDGAIELEVTEIYGRSIKCSVLLGGKLSNSKGINKRGGGLSAPALTDKDKADIAFAAEMEADYLAVSFVRSPDDVHLARQLFVQAGGKGGIVAKIERAEALEHATEITKASDVIMVARGDLGVEIGDAELPAVQKRLISEARDLDCVIITATQMMQSMIDNPIPTRAEVFDVANAVLDGTDAVMLSAESSVGKYPAKVVAAMARICAESENYRRKSRHRLDTRFKRVDEAIAMSAMYAANHLGVKAVAALTESGSTVKWMSRLNTGIPIYALTRFVHTRRKVTLYRGVYPINFDVASKNIHEVNREVIEELLQQGTVVDGDLVIITKGDRGGVEGQTNIMKIMRVGEHKLLAGD</sequence>
<keyword evidence="10 13" id="KW-0324">Glycolysis</keyword>
<reference evidence="16 17" key="1">
    <citation type="journal article" date="2020" name="Microorganisms">
        <title>Osmotic Adaptation and Compatible Solute Biosynthesis of Phototrophic Bacteria as Revealed from Genome Analyses.</title>
        <authorList>
            <person name="Imhoff J.F."/>
            <person name="Rahn T."/>
            <person name="Kunzel S."/>
            <person name="Keller A."/>
            <person name="Neulinger S.C."/>
        </authorList>
    </citation>
    <scope>NUCLEOTIDE SEQUENCE [LARGE SCALE GENOMIC DNA]</scope>
    <source>
        <strain evidence="16 17">DSM 6210</strain>
    </source>
</reference>
<dbReference type="SUPFAM" id="SSF51621">
    <property type="entry name" value="Phosphoenolpyruvate/pyruvate domain"/>
    <property type="match status" value="1"/>
</dbReference>
<evidence type="ECO:0000256" key="12">
    <source>
        <dbReference type="NCBIfam" id="TIGR01064"/>
    </source>
</evidence>
<dbReference type="InterPro" id="IPR040442">
    <property type="entry name" value="Pyrv_kinase-like_dom_sf"/>
</dbReference>
<comment type="caution">
    <text evidence="16">The sequence shown here is derived from an EMBL/GenBank/DDBJ whole genome shotgun (WGS) entry which is preliminary data.</text>
</comment>
<dbReference type="Gene3D" id="3.20.20.60">
    <property type="entry name" value="Phosphoenolpyruvate-binding domains"/>
    <property type="match status" value="1"/>
</dbReference>
<dbReference type="EC" id="2.7.1.40" evidence="3 12"/>
<protein>
    <recommendedName>
        <fullName evidence="3 12">Pyruvate kinase</fullName>
        <ecNumber evidence="3 12">2.7.1.40</ecNumber>
    </recommendedName>
</protein>
<keyword evidence="7 13" id="KW-0418">Kinase</keyword>
<evidence type="ECO:0000256" key="2">
    <source>
        <dbReference type="ARBA" id="ARBA00008663"/>
    </source>
</evidence>
<keyword evidence="8" id="KW-0067">ATP-binding</keyword>
<dbReference type="InterPro" id="IPR015806">
    <property type="entry name" value="Pyrv_Knase_insert_dom_sf"/>
</dbReference>
<evidence type="ECO:0000256" key="10">
    <source>
        <dbReference type="ARBA" id="ARBA00023152"/>
    </source>
</evidence>
<organism evidence="16 17">
    <name type="scientific">Thiohalocapsa halophila</name>
    <dbReference type="NCBI Taxonomy" id="69359"/>
    <lineage>
        <taxon>Bacteria</taxon>
        <taxon>Pseudomonadati</taxon>
        <taxon>Pseudomonadota</taxon>
        <taxon>Gammaproteobacteria</taxon>
        <taxon>Chromatiales</taxon>
        <taxon>Chromatiaceae</taxon>
        <taxon>Thiohalocapsa</taxon>
    </lineage>
</organism>
<feature type="domain" description="Pyruvate kinase barrel" evidence="14">
    <location>
        <begin position="3"/>
        <end position="325"/>
    </location>
</feature>
<dbReference type="InterPro" id="IPR015795">
    <property type="entry name" value="Pyrv_Knase_C"/>
</dbReference>
<evidence type="ECO:0000313" key="16">
    <source>
        <dbReference type="EMBL" id="MBK1630202.1"/>
    </source>
</evidence>
<dbReference type="InterPro" id="IPR015813">
    <property type="entry name" value="Pyrv/PenolPyrv_kinase-like_dom"/>
</dbReference>
<evidence type="ECO:0000256" key="5">
    <source>
        <dbReference type="ARBA" id="ARBA00022723"/>
    </source>
</evidence>
<dbReference type="InterPro" id="IPR001697">
    <property type="entry name" value="Pyr_Knase"/>
</dbReference>
<evidence type="ECO:0000256" key="4">
    <source>
        <dbReference type="ARBA" id="ARBA00022679"/>
    </source>
</evidence>
<evidence type="ECO:0000256" key="11">
    <source>
        <dbReference type="ARBA" id="ARBA00023317"/>
    </source>
</evidence>
<dbReference type="Pfam" id="PF00224">
    <property type="entry name" value="PK"/>
    <property type="match status" value="1"/>
</dbReference>
<evidence type="ECO:0000259" key="14">
    <source>
        <dbReference type="Pfam" id="PF00224"/>
    </source>
</evidence>
<comment type="catalytic activity">
    <reaction evidence="13">
        <text>pyruvate + ATP = phosphoenolpyruvate + ADP + H(+)</text>
        <dbReference type="Rhea" id="RHEA:18157"/>
        <dbReference type="ChEBI" id="CHEBI:15361"/>
        <dbReference type="ChEBI" id="CHEBI:15378"/>
        <dbReference type="ChEBI" id="CHEBI:30616"/>
        <dbReference type="ChEBI" id="CHEBI:58702"/>
        <dbReference type="ChEBI" id="CHEBI:456216"/>
        <dbReference type="EC" id="2.7.1.40"/>
    </reaction>
</comment>
<accession>A0ABS1CE63</accession>
<keyword evidence="5" id="KW-0479">Metal-binding</keyword>
<dbReference type="GO" id="GO:0016301">
    <property type="term" value="F:kinase activity"/>
    <property type="evidence" value="ECO:0007669"/>
    <property type="project" value="UniProtKB-KW"/>
</dbReference>
<gene>
    <name evidence="16" type="primary">pyk</name>
    <name evidence="16" type="ORF">CKO31_05475</name>
</gene>
<dbReference type="PANTHER" id="PTHR11817">
    <property type="entry name" value="PYRUVATE KINASE"/>
    <property type="match status" value="1"/>
</dbReference>
<evidence type="ECO:0000256" key="1">
    <source>
        <dbReference type="ARBA" id="ARBA00004997"/>
    </source>
</evidence>
<dbReference type="SUPFAM" id="SSF50800">
    <property type="entry name" value="PK beta-barrel domain-like"/>
    <property type="match status" value="1"/>
</dbReference>
<comment type="pathway">
    <text evidence="1 13">Carbohydrate degradation; glycolysis; pyruvate from D-glyceraldehyde 3-phosphate: step 5/5.</text>
</comment>
<keyword evidence="11 16" id="KW-0670">Pyruvate</keyword>
<evidence type="ECO:0000256" key="13">
    <source>
        <dbReference type="RuleBase" id="RU000504"/>
    </source>
</evidence>
<dbReference type="InterPro" id="IPR036918">
    <property type="entry name" value="Pyrv_Knase_C_sf"/>
</dbReference>
<dbReference type="Pfam" id="PF02887">
    <property type="entry name" value="PK_C"/>
    <property type="match status" value="1"/>
</dbReference>
<dbReference type="NCBIfam" id="NF004978">
    <property type="entry name" value="PRK06354.1"/>
    <property type="match status" value="1"/>
</dbReference>
<dbReference type="EMBL" id="NRRV01000009">
    <property type="protein sequence ID" value="MBK1630202.1"/>
    <property type="molecule type" value="Genomic_DNA"/>
</dbReference>
<name>A0ABS1CE63_9GAMM</name>